<evidence type="ECO:0000256" key="2">
    <source>
        <dbReference type="SAM" id="MobiDB-lite"/>
    </source>
</evidence>
<feature type="coiled-coil region" evidence="1">
    <location>
        <begin position="393"/>
        <end position="452"/>
    </location>
</feature>
<keyword evidence="1" id="KW-0175">Coiled coil</keyword>
<accession>A0AA38FXB9</accession>
<keyword evidence="4" id="KW-1185">Reference proteome</keyword>
<comment type="caution">
    <text evidence="3">The sequence shown here is derived from an EMBL/GenBank/DDBJ whole genome shotgun (WGS) entry which is preliminary data.</text>
</comment>
<reference evidence="3 4" key="1">
    <citation type="journal article" date="2021" name="Nat. Plants">
        <title>The Taxus genome provides insights into paclitaxel biosynthesis.</title>
        <authorList>
            <person name="Xiong X."/>
            <person name="Gou J."/>
            <person name="Liao Q."/>
            <person name="Li Y."/>
            <person name="Zhou Q."/>
            <person name="Bi G."/>
            <person name="Li C."/>
            <person name="Du R."/>
            <person name="Wang X."/>
            <person name="Sun T."/>
            <person name="Guo L."/>
            <person name="Liang H."/>
            <person name="Lu P."/>
            <person name="Wu Y."/>
            <person name="Zhang Z."/>
            <person name="Ro D.K."/>
            <person name="Shang Y."/>
            <person name="Huang S."/>
            <person name="Yan J."/>
        </authorList>
    </citation>
    <scope>NUCLEOTIDE SEQUENCE [LARGE SCALE GENOMIC DNA]</scope>
    <source>
        <strain evidence="3">Ta-2019</strain>
    </source>
</reference>
<gene>
    <name evidence="3" type="ORF">KI387_027457</name>
</gene>
<feature type="region of interest" description="Disordered" evidence="2">
    <location>
        <begin position="656"/>
        <end position="715"/>
    </location>
</feature>
<dbReference type="PANTHER" id="PTHR48459:SF1">
    <property type="entry name" value="CUE DOMAIN-CONTAINING PROTEIN"/>
    <property type="match status" value="1"/>
</dbReference>
<sequence>IDERIIKAVTLEHGDDIDSAVEFFLNEVIPKQSAPIVSEKFDHTCGSVDNLSSNFGFWADSQQQSHDDYAPELFDEIILAGENPIKFDVHGAGSSLSVNLVTDGEVYNEVKTNSPSPSERSNLFKQFYGETYDGEYGLSGESNISQFRAEIENMQLTGMQSIEKNSVDVEDYGFDNFGFKEETDEIGQEMSSEVSSICDSLRGIANASDPEGENQSMLGMVVGGISCLPAYIETTKSHDAEPIISFDAFDSLEKGFIDNLPVSQSFGANIDRLSVYNKENSIYRESDTKDSFSSVQSSILSCNGSSSSCVDTNSLEGVVSEAKKNKEVLVEGMDSIRSLWRKTHCEEAVAQHAKEEAANGGMEILAKVEELRLTLARAKESNDMHAGEVYGERAILATEARELQSRITQLAAEKDSALRMINEMCGALQARYDAARKEREAALEEKMKKEETARKVLALEESVMAKVAQDSRDLELEAETNTKLREFLIDHGHSVDSLQGELSVLYQDVKVLKEQIDGGIAMVASGFWNAKLAASPKREDVNQHYRSLALDDLTTLDVSIASEHQSDCKPFSGNDDFDASRFHMLHSSHESGDAQFASNSLHDSIGNMKTPSPIASYERLVNSVPNTSNLLTGSLVGHLGNGVERSTSEADLECHDGSLKSSNHSGEARKEHSFEQLSDEDGWQMLDSDNEGSKKSGSDNFPSLSSLGKAKSKQS</sequence>
<evidence type="ECO:0000313" key="4">
    <source>
        <dbReference type="Proteomes" id="UP000824469"/>
    </source>
</evidence>
<dbReference type="Proteomes" id="UP000824469">
    <property type="component" value="Unassembled WGS sequence"/>
</dbReference>
<evidence type="ECO:0000256" key="1">
    <source>
        <dbReference type="SAM" id="Coils"/>
    </source>
</evidence>
<organism evidence="3 4">
    <name type="scientific">Taxus chinensis</name>
    <name type="common">Chinese yew</name>
    <name type="synonym">Taxus wallichiana var. chinensis</name>
    <dbReference type="NCBI Taxonomy" id="29808"/>
    <lineage>
        <taxon>Eukaryota</taxon>
        <taxon>Viridiplantae</taxon>
        <taxon>Streptophyta</taxon>
        <taxon>Embryophyta</taxon>
        <taxon>Tracheophyta</taxon>
        <taxon>Spermatophyta</taxon>
        <taxon>Pinopsida</taxon>
        <taxon>Pinidae</taxon>
        <taxon>Conifers II</taxon>
        <taxon>Cupressales</taxon>
        <taxon>Taxaceae</taxon>
        <taxon>Taxus</taxon>
    </lineage>
</organism>
<dbReference type="PANTHER" id="PTHR48459">
    <property type="entry name" value="CUE DOMAIN-CONTAINING PROTEIN"/>
    <property type="match status" value="1"/>
</dbReference>
<protein>
    <submittedName>
        <fullName evidence="3">Uncharacterized protein</fullName>
    </submittedName>
</protein>
<feature type="non-terminal residue" evidence="3">
    <location>
        <position position="1"/>
    </location>
</feature>
<evidence type="ECO:0000313" key="3">
    <source>
        <dbReference type="EMBL" id="KAH9312422.1"/>
    </source>
</evidence>
<proteinExistence type="predicted"/>
<dbReference type="EMBL" id="JAHRHJ020000006">
    <property type="protein sequence ID" value="KAH9312422.1"/>
    <property type="molecule type" value="Genomic_DNA"/>
</dbReference>
<dbReference type="AlphaFoldDB" id="A0AA38FXB9"/>
<name>A0AA38FXB9_TAXCH</name>